<feature type="compositionally biased region" description="Polar residues" evidence="1">
    <location>
        <begin position="20"/>
        <end position="30"/>
    </location>
</feature>
<evidence type="ECO:0000256" key="1">
    <source>
        <dbReference type="SAM" id="MobiDB-lite"/>
    </source>
</evidence>
<sequence length="73" mass="7787">MDISSAIGIAATYEAARNAGVQQATSTGNSQEAQREAAKQAQDLDLKRTDVVPGVNDQPKVEDTRDKRLSVTV</sequence>
<accession>A0ABU5EHJ9</accession>
<comment type="caution">
    <text evidence="2">The sequence shown here is derived from an EMBL/GenBank/DDBJ whole genome shotgun (WGS) entry which is preliminary data.</text>
</comment>
<protein>
    <submittedName>
        <fullName evidence="2">Uncharacterized protein</fullName>
    </submittedName>
</protein>
<feature type="region of interest" description="Disordered" evidence="1">
    <location>
        <begin position="18"/>
        <end position="73"/>
    </location>
</feature>
<gene>
    <name evidence="2" type="ORF">SMD27_22515</name>
</gene>
<name>A0ABU5EHJ9_9PROT</name>
<feature type="compositionally biased region" description="Basic and acidic residues" evidence="1">
    <location>
        <begin position="59"/>
        <end position="73"/>
    </location>
</feature>
<feature type="compositionally biased region" description="Basic and acidic residues" evidence="1">
    <location>
        <begin position="33"/>
        <end position="50"/>
    </location>
</feature>
<proteinExistence type="predicted"/>
<reference evidence="2 3" key="1">
    <citation type="journal article" date="2016" name="Antonie Van Leeuwenhoek">
        <title>Dongia soli sp. nov., isolated from soil from Dokdo, Korea.</title>
        <authorList>
            <person name="Kim D.U."/>
            <person name="Lee H."/>
            <person name="Kim H."/>
            <person name="Kim S.G."/>
            <person name="Ka J.O."/>
        </authorList>
    </citation>
    <scope>NUCLEOTIDE SEQUENCE [LARGE SCALE GENOMIC DNA]</scope>
    <source>
        <strain evidence="2 3">D78</strain>
    </source>
</reference>
<dbReference type="Proteomes" id="UP001279642">
    <property type="component" value="Unassembled WGS sequence"/>
</dbReference>
<evidence type="ECO:0000313" key="2">
    <source>
        <dbReference type="EMBL" id="MDY0885630.1"/>
    </source>
</evidence>
<evidence type="ECO:0000313" key="3">
    <source>
        <dbReference type="Proteomes" id="UP001279642"/>
    </source>
</evidence>
<organism evidence="2 3">
    <name type="scientific">Dongia soli</name>
    <dbReference type="NCBI Taxonomy" id="600628"/>
    <lineage>
        <taxon>Bacteria</taxon>
        <taxon>Pseudomonadati</taxon>
        <taxon>Pseudomonadota</taxon>
        <taxon>Alphaproteobacteria</taxon>
        <taxon>Rhodospirillales</taxon>
        <taxon>Dongiaceae</taxon>
        <taxon>Dongia</taxon>
    </lineage>
</organism>
<dbReference type="EMBL" id="JAXCLW010000011">
    <property type="protein sequence ID" value="MDY0885630.1"/>
    <property type="molecule type" value="Genomic_DNA"/>
</dbReference>
<dbReference type="RefSeq" id="WP_320510701.1">
    <property type="nucleotide sequence ID" value="NZ_JAXCLW010000011.1"/>
</dbReference>
<keyword evidence="3" id="KW-1185">Reference proteome</keyword>